<dbReference type="SUPFAM" id="SSF54529">
    <property type="entry name" value="Mitochondrial glycoprotein MAM33-like"/>
    <property type="match status" value="1"/>
</dbReference>
<gene>
    <name evidence="2" type="ORF">AXF42_Ash008443</name>
</gene>
<dbReference type="Pfam" id="PF02330">
    <property type="entry name" value="MAM33"/>
    <property type="match status" value="1"/>
</dbReference>
<dbReference type="InterPro" id="IPR036561">
    <property type="entry name" value="MAM33_sf"/>
</dbReference>
<dbReference type="STRING" id="1088818.A0A2I0AXW1"/>
<feature type="region of interest" description="Disordered" evidence="1">
    <location>
        <begin position="141"/>
        <end position="161"/>
    </location>
</feature>
<dbReference type="PANTHER" id="PTHR10826:SF27">
    <property type="entry name" value="OS06G0326500 PROTEIN"/>
    <property type="match status" value="1"/>
</dbReference>
<evidence type="ECO:0000313" key="3">
    <source>
        <dbReference type="Proteomes" id="UP000236161"/>
    </source>
</evidence>
<evidence type="ECO:0000256" key="1">
    <source>
        <dbReference type="SAM" id="MobiDB-lite"/>
    </source>
</evidence>
<feature type="compositionally biased region" description="Acidic residues" evidence="1">
    <location>
        <begin position="141"/>
        <end position="156"/>
    </location>
</feature>
<sequence>MASSMANSLLRRVSRFPISFAVLAPRPTALSYSALASSLSSSALLLRRELKQSIWNPSPFLFLRFASTKLGSDENLMRVLQSEIDCVQESEEPSQEPDVPEGFPFEIIDTPGDQTIVLKREYAGEIIQATVYMNLDEEAIGEDNEDGDDDEDEDDDQKSKIQQSISLHITIDKGEGPILEFGCNLNSDELQIETMETKSRDDSDGQGAYQGPDFSDLDENLQKAFHKYLEVRGFQDSLHSFLHEYMMNKDEREYLTWLKNIKEFIMK</sequence>
<dbReference type="InterPro" id="IPR003428">
    <property type="entry name" value="MAM33"/>
</dbReference>
<protein>
    <recommendedName>
        <fullName evidence="4">Mitochondrial glycoprotein</fullName>
    </recommendedName>
</protein>
<dbReference type="EMBL" id="KZ451939">
    <property type="protein sequence ID" value="PKA60383.1"/>
    <property type="molecule type" value="Genomic_DNA"/>
</dbReference>
<name>A0A2I0AXW1_9ASPA</name>
<dbReference type="OrthoDB" id="278212at2759"/>
<dbReference type="Proteomes" id="UP000236161">
    <property type="component" value="Unassembled WGS sequence"/>
</dbReference>
<evidence type="ECO:0008006" key="4">
    <source>
        <dbReference type="Google" id="ProtNLM"/>
    </source>
</evidence>
<reference evidence="2 3" key="1">
    <citation type="journal article" date="2017" name="Nature">
        <title>The Apostasia genome and the evolution of orchids.</title>
        <authorList>
            <person name="Zhang G.Q."/>
            <person name="Liu K.W."/>
            <person name="Li Z."/>
            <person name="Lohaus R."/>
            <person name="Hsiao Y.Y."/>
            <person name="Niu S.C."/>
            <person name="Wang J.Y."/>
            <person name="Lin Y.C."/>
            <person name="Xu Q."/>
            <person name="Chen L.J."/>
            <person name="Yoshida K."/>
            <person name="Fujiwara S."/>
            <person name="Wang Z.W."/>
            <person name="Zhang Y.Q."/>
            <person name="Mitsuda N."/>
            <person name="Wang M."/>
            <person name="Liu G.H."/>
            <person name="Pecoraro L."/>
            <person name="Huang H.X."/>
            <person name="Xiao X.J."/>
            <person name="Lin M."/>
            <person name="Wu X.Y."/>
            <person name="Wu W.L."/>
            <person name="Chen Y.Y."/>
            <person name="Chang S.B."/>
            <person name="Sakamoto S."/>
            <person name="Ohme-Takagi M."/>
            <person name="Yagi M."/>
            <person name="Zeng S.J."/>
            <person name="Shen C.Y."/>
            <person name="Yeh C.M."/>
            <person name="Luo Y.B."/>
            <person name="Tsai W.C."/>
            <person name="Van de Peer Y."/>
            <person name="Liu Z.J."/>
        </authorList>
    </citation>
    <scope>NUCLEOTIDE SEQUENCE [LARGE SCALE GENOMIC DNA]</scope>
    <source>
        <strain evidence="3">cv. Shenzhen</strain>
        <tissue evidence="2">Stem</tissue>
    </source>
</reference>
<dbReference type="AlphaFoldDB" id="A0A2I0AXW1"/>
<keyword evidence="3" id="KW-1185">Reference proteome</keyword>
<evidence type="ECO:0000313" key="2">
    <source>
        <dbReference type="EMBL" id="PKA60383.1"/>
    </source>
</evidence>
<proteinExistence type="predicted"/>
<dbReference type="Gene3D" id="3.10.280.10">
    <property type="entry name" value="Mitochondrial glycoprotein"/>
    <property type="match status" value="1"/>
</dbReference>
<dbReference type="PANTHER" id="PTHR10826">
    <property type="entry name" value="COMPLEMENT COMPONENT 1"/>
    <property type="match status" value="1"/>
</dbReference>
<dbReference type="GO" id="GO:0005759">
    <property type="term" value="C:mitochondrial matrix"/>
    <property type="evidence" value="ECO:0007669"/>
    <property type="project" value="InterPro"/>
</dbReference>
<organism evidence="2 3">
    <name type="scientific">Apostasia shenzhenica</name>
    <dbReference type="NCBI Taxonomy" id="1088818"/>
    <lineage>
        <taxon>Eukaryota</taxon>
        <taxon>Viridiplantae</taxon>
        <taxon>Streptophyta</taxon>
        <taxon>Embryophyta</taxon>
        <taxon>Tracheophyta</taxon>
        <taxon>Spermatophyta</taxon>
        <taxon>Magnoliopsida</taxon>
        <taxon>Liliopsida</taxon>
        <taxon>Asparagales</taxon>
        <taxon>Orchidaceae</taxon>
        <taxon>Apostasioideae</taxon>
        <taxon>Apostasia</taxon>
    </lineage>
</organism>
<accession>A0A2I0AXW1</accession>